<dbReference type="Proteomes" id="UP000324897">
    <property type="component" value="Chromosome 6"/>
</dbReference>
<proteinExistence type="predicted"/>
<organism evidence="2 3">
    <name type="scientific">Eragrostis curvula</name>
    <name type="common">weeping love grass</name>
    <dbReference type="NCBI Taxonomy" id="38414"/>
    <lineage>
        <taxon>Eukaryota</taxon>
        <taxon>Viridiplantae</taxon>
        <taxon>Streptophyta</taxon>
        <taxon>Embryophyta</taxon>
        <taxon>Tracheophyta</taxon>
        <taxon>Spermatophyta</taxon>
        <taxon>Magnoliopsida</taxon>
        <taxon>Liliopsida</taxon>
        <taxon>Poales</taxon>
        <taxon>Poaceae</taxon>
        <taxon>PACMAD clade</taxon>
        <taxon>Chloridoideae</taxon>
        <taxon>Eragrostideae</taxon>
        <taxon>Eragrostidinae</taxon>
        <taxon>Eragrostis</taxon>
    </lineage>
</organism>
<name>A0A5J9WRH5_9POAL</name>
<evidence type="ECO:0000256" key="1">
    <source>
        <dbReference type="SAM" id="SignalP"/>
    </source>
</evidence>
<feature type="chain" id="PRO_5023910392" description="Chlorophyll a-b binding protein, chloroplastic" evidence="1">
    <location>
        <begin position="28"/>
        <end position="116"/>
    </location>
</feature>
<accession>A0A5J9WRH5</accession>
<evidence type="ECO:0000313" key="2">
    <source>
        <dbReference type="EMBL" id="TVU49930.1"/>
    </source>
</evidence>
<feature type="non-terminal residue" evidence="2">
    <location>
        <position position="1"/>
    </location>
</feature>
<dbReference type="EMBL" id="RWGY01000002">
    <property type="protein sequence ID" value="TVU49930.1"/>
    <property type="molecule type" value="Genomic_DNA"/>
</dbReference>
<keyword evidence="3" id="KW-1185">Reference proteome</keyword>
<protein>
    <recommendedName>
        <fullName evidence="4">Chlorophyll a-b binding protein, chloroplastic</fullName>
    </recommendedName>
</protein>
<gene>
    <name evidence="2" type="ORF">EJB05_01274</name>
</gene>
<feature type="non-terminal residue" evidence="2">
    <location>
        <position position="116"/>
    </location>
</feature>
<sequence>MGGKRRKGSKRAHLALLIAVGSPSASSTAVGQGQWRNSGAGSKLAEQKALLFGMRGVLSPNQKPPRMALFSGKRFMSDGPFGSGPGNLPWVPLWFAYGVALYYTLPPSVSTIKELL</sequence>
<keyword evidence="1" id="KW-0732">Signal</keyword>
<evidence type="ECO:0008006" key="4">
    <source>
        <dbReference type="Google" id="ProtNLM"/>
    </source>
</evidence>
<dbReference type="AlphaFoldDB" id="A0A5J9WRH5"/>
<dbReference type="Gramene" id="TVU49930">
    <property type="protein sequence ID" value="TVU49930"/>
    <property type="gene ID" value="EJB05_01274"/>
</dbReference>
<reference evidence="2 3" key="1">
    <citation type="journal article" date="2019" name="Sci. Rep.">
        <title>A high-quality genome of Eragrostis curvula grass provides insights into Poaceae evolution and supports new strategies to enhance forage quality.</title>
        <authorList>
            <person name="Carballo J."/>
            <person name="Santos B.A.C.M."/>
            <person name="Zappacosta D."/>
            <person name="Garbus I."/>
            <person name="Selva J.P."/>
            <person name="Gallo C.A."/>
            <person name="Diaz A."/>
            <person name="Albertini E."/>
            <person name="Caccamo M."/>
            <person name="Echenique V."/>
        </authorList>
    </citation>
    <scope>NUCLEOTIDE SEQUENCE [LARGE SCALE GENOMIC DNA]</scope>
    <source>
        <strain evidence="3">cv. Victoria</strain>
        <tissue evidence="2">Leaf</tissue>
    </source>
</reference>
<comment type="caution">
    <text evidence="2">The sequence shown here is derived from an EMBL/GenBank/DDBJ whole genome shotgun (WGS) entry which is preliminary data.</text>
</comment>
<feature type="signal peptide" evidence="1">
    <location>
        <begin position="1"/>
        <end position="27"/>
    </location>
</feature>
<evidence type="ECO:0000313" key="3">
    <source>
        <dbReference type="Proteomes" id="UP000324897"/>
    </source>
</evidence>